<evidence type="ECO:0000313" key="3">
    <source>
        <dbReference type="Proteomes" id="UP001241072"/>
    </source>
</evidence>
<evidence type="ECO:0000259" key="1">
    <source>
        <dbReference type="PROSITE" id="PS50995"/>
    </source>
</evidence>
<organism evidence="2 3">
    <name type="scientific">Antiquaquibacter soli</name>
    <dbReference type="NCBI Taxonomy" id="3064523"/>
    <lineage>
        <taxon>Bacteria</taxon>
        <taxon>Bacillati</taxon>
        <taxon>Actinomycetota</taxon>
        <taxon>Actinomycetes</taxon>
        <taxon>Micrococcales</taxon>
        <taxon>Microbacteriaceae</taxon>
        <taxon>Antiquaquibacter</taxon>
    </lineage>
</organism>
<dbReference type="InterPro" id="IPR036388">
    <property type="entry name" value="WH-like_DNA-bd_sf"/>
</dbReference>
<dbReference type="EMBL" id="JAUQUB010000003">
    <property type="protein sequence ID" value="MDO7883087.1"/>
    <property type="molecule type" value="Genomic_DNA"/>
</dbReference>
<reference evidence="2 3" key="1">
    <citation type="submission" date="2023-07" db="EMBL/GenBank/DDBJ databases">
        <title>Protaetiibacter sp. nov WY-16 isolated from soil.</title>
        <authorList>
            <person name="Liu B."/>
            <person name="Wan Y."/>
        </authorList>
    </citation>
    <scope>NUCLEOTIDE SEQUENCE [LARGE SCALE GENOMIC DNA]</scope>
    <source>
        <strain evidence="2 3">WY-16</strain>
    </source>
</reference>
<name>A0ABT9BRM6_9MICO</name>
<dbReference type="InterPro" id="IPR000835">
    <property type="entry name" value="HTH_MarR-typ"/>
</dbReference>
<dbReference type="InterPro" id="IPR036390">
    <property type="entry name" value="WH_DNA-bd_sf"/>
</dbReference>
<keyword evidence="3" id="KW-1185">Reference proteome</keyword>
<feature type="domain" description="HTH marR-type" evidence="1">
    <location>
        <begin position="15"/>
        <end position="147"/>
    </location>
</feature>
<comment type="caution">
    <text evidence="2">The sequence shown here is derived from an EMBL/GenBank/DDBJ whole genome shotgun (WGS) entry which is preliminary data.</text>
</comment>
<sequence>MATVPRMNEQESAAWLSLISLLELLPAALDAQLQRDARLTHFEYVLLTMLQRAPKHVMRMKALAAATSSTLPRLSHVVSRLEGRGLVERYPCEEDRRATNARLTPEGRRTVIRATPEHIATVRRLVIDVVSPEQLDQIAAIGDAILPGLDPERRLTRLFDGDVAD</sequence>
<accession>A0ABT9BRM6</accession>
<dbReference type="SMART" id="SM00347">
    <property type="entry name" value="HTH_MARR"/>
    <property type="match status" value="1"/>
</dbReference>
<dbReference type="RefSeq" id="WP_305003517.1">
    <property type="nucleotide sequence ID" value="NZ_JAUQUB010000003.1"/>
</dbReference>
<dbReference type="PROSITE" id="PS50995">
    <property type="entry name" value="HTH_MARR_2"/>
    <property type="match status" value="1"/>
</dbReference>
<dbReference type="InterPro" id="IPR039422">
    <property type="entry name" value="MarR/SlyA-like"/>
</dbReference>
<dbReference type="SUPFAM" id="SSF46785">
    <property type="entry name" value="Winged helix' DNA-binding domain"/>
    <property type="match status" value="1"/>
</dbReference>
<proteinExistence type="predicted"/>
<evidence type="ECO:0000313" key="2">
    <source>
        <dbReference type="EMBL" id="MDO7883087.1"/>
    </source>
</evidence>
<dbReference type="PANTHER" id="PTHR33164">
    <property type="entry name" value="TRANSCRIPTIONAL REGULATOR, MARR FAMILY"/>
    <property type="match status" value="1"/>
</dbReference>
<dbReference type="Gene3D" id="1.10.10.10">
    <property type="entry name" value="Winged helix-like DNA-binding domain superfamily/Winged helix DNA-binding domain"/>
    <property type="match status" value="1"/>
</dbReference>
<dbReference type="Pfam" id="PF01047">
    <property type="entry name" value="MarR"/>
    <property type="match status" value="1"/>
</dbReference>
<dbReference type="PANTHER" id="PTHR33164:SF99">
    <property type="entry name" value="MARR FAMILY REGULATORY PROTEIN"/>
    <property type="match status" value="1"/>
</dbReference>
<protein>
    <submittedName>
        <fullName evidence="2">MarR family transcriptional regulator</fullName>
    </submittedName>
</protein>
<gene>
    <name evidence="2" type="ORF">Q5716_12685</name>
</gene>
<dbReference type="Proteomes" id="UP001241072">
    <property type="component" value="Unassembled WGS sequence"/>
</dbReference>